<accession>A0A4R2PCG7</accession>
<name>A0A4R2PCG7_9BACL</name>
<proteinExistence type="predicted"/>
<dbReference type="Proteomes" id="UP000295416">
    <property type="component" value="Unassembled WGS sequence"/>
</dbReference>
<dbReference type="AlphaFoldDB" id="A0A4R2PCG7"/>
<evidence type="ECO:0000313" key="2">
    <source>
        <dbReference type="Proteomes" id="UP000295416"/>
    </source>
</evidence>
<reference evidence="1 2" key="1">
    <citation type="submission" date="2019-03" db="EMBL/GenBank/DDBJ databases">
        <title>Genomic Encyclopedia of Type Strains, Phase IV (KMG-IV): sequencing the most valuable type-strain genomes for metagenomic binning, comparative biology and taxonomic classification.</title>
        <authorList>
            <person name="Goeker M."/>
        </authorList>
    </citation>
    <scope>NUCLEOTIDE SEQUENCE [LARGE SCALE GENOMIC DNA]</scope>
    <source>
        <strain evidence="1 2">DSM 19377</strain>
    </source>
</reference>
<keyword evidence="2" id="KW-1185">Reference proteome</keyword>
<dbReference type="InterPro" id="IPR014199">
    <property type="entry name" value="Spore_YtxC"/>
</dbReference>
<evidence type="ECO:0000313" key="1">
    <source>
        <dbReference type="EMBL" id="TCP32108.1"/>
    </source>
</evidence>
<dbReference type="RefSeq" id="WP_243646895.1">
    <property type="nucleotide sequence ID" value="NZ_SLXK01000001.1"/>
</dbReference>
<comment type="caution">
    <text evidence="1">The sequence shown here is derived from an EMBL/GenBank/DDBJ whole genome shotgun (WGS) entry which is preliminary data.</text>
</comment>
<dbReference type="EMBL" id="SLXK01000001">
    <property type="protein sequence ID" value="TCP32108.1"/>
    <property type="molecule type" value="Genomic_DNA"/>
</dbReference>
<organism evidence="1 2">
    <name type="scientific">Scopulibacillus darangshiensis</name>
    <dbReference type="NCBI Taxonomy" id="442528"/>
    <lineage>
        <taxon>Bacteria</taxon>
        <taxon>Bacillati</taxon>
        <taxon>Bacillota</taxon>
        <taxon>Bacilli</taxon>
        <taxon>Bacillales</taxon>
        <taxon>Sporolactobacillaceae</taxon>
        <taxon>Scopulibacillus</taxon>
    </lineage>
</organism>
<protein>
    <submittedName>
        <fullName evidence="1">Putative sporulation protein YtxC</fullName>
    </submittedName>
</protein>
<dbReference type="Pfam" id="PF08812">
    <property type="entry name" value="YtxC"/>
    <property type="match status" value="1"/>
</dbReference>
<gene>
    <name evidence="1" type="ORF">EV207_10181</name>
</gene>
<sequence length="279" mass="32254">MISVTFESRHEAVSLHTCIGAMFGDMIELYLSNDMVMIGTEGQKLPAATQKALTDTFVDFIINMYEEKWLLDIIESNFYFSEQHDQEAILDIVYAIFDGEKSDLPRVDALPSKHGVLREAIFDLIEGQSSFSFESLTTFRLTGFRTCLQRYVELAIDEYKLQQEYLAFVEKLRQIITTYHPLHQTIYVVDDEPFKLYDDKHKPINNSQSVRSFYPILKQWGIEAEPSILLSLISLAPKKVVVYTDRPDHGMMKTLQNVFEDRVCFSLKDWTAGSHLHKT</sequence>